<reference evidence="2" key="1">
    <citation type="submission" date="2024-02" db="EMBL/GenBank/DDBJ databases">
        <authorList>
            <consortium name="ELIXIR-Norway"/>
            <consortium name="Elixir Norway"/>
        </authorList>
    </citation>
    <scope>NUCLEOTIDE SEQUENCE</scope>
</reference>
<gene>
    <name evidence="2" type="ORF">CSSPJE1EN1_LOCUS11895</name>
</gene>
<proteinExistence type="predicted"/>
<protein>
    <recommendedName>
        <fullName evidence="4">Cytochrome c oxidase assembly factor 3</fullName>
    </recommendedName>
</protein>
<keyword evidence="1" id="KW-0472">Membrane</keyword>
<keyword evidence="3" id="KW-1185">Reference proteome</keyword>
<keyword evidence="1" id="KW-1133">Transmembrane helix</keyword>
<dbReference type="EMBL" id="OZ020113">
    <property type="protein sequence ID" value="CAK9266417.1"/>
    <property type="molecule type" value="Genomic_DNA"/>
</dbReference>
<evidence type="ECO:0000313" key="2">
    <source>
        <dbReference type="EMBL" id="CAK9266417.1"/>
    </source>
</evidence>
<evidence type="ECO:0008006" key="4">
    <source>
        <dbReference type="Google" id="ProtNLM"/>
    </source>
</evidence>
<accession>A0ABP0WJ27</accession>
<feature type="transmembrane region" description="Helical" evidence="1">
    <location>
        <begin position="30"/>
        <end position="49"/>
    </location>
</feature>
<name>A0ABP0WJ27_9BRYO</name>
<organism evidence="2 3">
    <name type="scientific">Sphagnum jensenii</name>
    <dbReference type="NCBI Taxonomy" id="128206"/>
    <lineage>
        <taxon>Eukaryota</taxon>
        <taxon>Viridiplantae</taxon>
        <taxon>Streptophyta</taxon>
        <taxon>Embryophyta</taxon>
        <taxon>Bryophyta</taxon>
        <taxon>Sphagnophytina</taxon>
        <taxon>Sphagnopsida</taxon>
        <taxon>Sphagnales</taxon>
        <taxon>Sphagnaceae</taxon>
        <taxon>Sphagnum</taxon>
    </lineage>
</organism>
<evidence type="ECO:0000256" key="1">
    <source>
        <dbReference type="SAM" id="Phobius"/>
    </source>
</evidence>
<dbReference type="Proteomes" id="UP001497444">
    <property type="component" value="Chromosome 18"/>
</dbReference>
<evidence type="ECO:0000313" key="3">
    <source>
        <dbReference type="Proteomes" id="UP001497444"/>
    </source>
</evidence>
<sequence length="80" mass="9169">MSRETKKDWHRWSSPFSSLVNTKPIARPNLVMGAIGTGVFVFAMGSLLYQKYCYEQQQKLAREEEEKQLSLELILSGDDS</sequence>
<keyword evidence="1" id="KW-0812">Transmembrane</keyword>